<dbReference type="InParanoid" id="A0A540VDZ2"/>
<dbReference type="AlphaFoldDB" id="A0A540VDZ2"/>
<feature type="region of interest" description="Disordered" evidence="1">
    <location>
        <begin position="1016"/>
        <end position="1052"/>
    </location>
</feature>
<comment type="caution">
    <text evidence="3">The sequence shown here is derived from an EMBL/GenBank/DDBJ whole genome shotgun (WGS) entry which is preliminary data.</text>
</comment>
<protein>
    <submittedName>
        <fullName evidence="3">Uncharacterized protein</fullName>
    </submittedName>
</protein>
<gene>
    <name evidence="3" type="ORF">FKZ61_14380</name>
</gene>
<keyword evidence="4" id="KW-1185">Reference proteome</keyword>
<feature type="transmembrane region" description="Helical" evidence="2">
    <location>
        <begin position="677"/>
        <end position="698"/>
    </location>
</feature>
<proteinExistence type="predicted"/>
<dbReference type="Proteomes" id="UP000317371">
    <property type="component" value="Unassembled WGS sequence"/>
</dbReference>
<feature type="compositionally biased region" description="Low complexity" evidence="1">
    <location>
        <begin position="1023"/>
        <end position="1038"/>
    </location>
</feature>
<keyword evidence="2" id="KW-1133">Transmembrane helix</keyword>
<feature type="region of interest" description="Disordered" evidence="1">
    <location>
        <begin position="894"/>
        <end position="914"/>
    </location>
</feature>
<organism evidence="3 4">
    <name type="scientific">Litorilinea aerophila</name>
    <dbReference type="NCBI Taxonomy" id="1204385"/>
    <lineage>
        <taxon>Bacteria</taxon>
        <taxon>Bacillati</taxon>
        <taxon>Chloroflexota</taxon>
        <taxon>Caldilineae</taxon>
        <taxon>Caldilineales</taxon>
        <taxon>Caldilineaceae</taxon>
        <taxon>Litorilinea</taxon>
    </lineage>
</organism>
<reference evidence="3 4" key="1">
    <citation type="submission" date="2019-06" db="EMBL/GenBank/DDBJ databases">
        <title>Genome sequence of Litorilinea aerophila BAA-2444.</title>
        <authorList>
            <person name="Maclea K.S."/>
            <person name="Maurais E.G."/>
            <person name="Iannazzi L.C."/>
        </authorList>
    </citation>
    <scope>NUCLEOTIDE SEQUENCE [LARGE SCALE GENOMIC DNA]</scope>
    <source>
        <strain evidence="3 4">ATCC BAA-2444</strain>
    </source>
</reference>
<evidence type="ECO:0000256" key="2">
    <source>
        <dbReference type="SAM" id="Phobius"/>
    </source>
</evidence>
<dbReference type="RefSeq" id="WP_141610842.1">
    <property type="nucleotide sequence ID" value="NZ_VIGC02000018.1"/>
</dbReference>
<feature type="transmembrane region" description="Helical" evidence="2">
    <location>
        <begin position="640"/>
        <end position="665"/>
    </location>
</feature>
<keyword evidence="2" id="KW-0812">Transmembrane</keyword>
<accession>A0A540VDZ2</accession>
<evidence type="ECO:0000313" key="4">
    <source>
        <dbReference type="Proteomes" id="UP000317371"/>
    </source>
</evidence>
<name>A0A540VDZ2_9CHLR</name>
<sequence length="1052" mass="115228">MIANYSQSRAAILCFGGWGLQVMLHLAPRLQAAQEQRAALDTSGGFPDLNRIVRYGAVLPEPLLDGSGQARFHLHTLRMGEAGTGALPPFYVERTLARAPEAGPGSSRRSLLTAAERRAAWLLEATAEALAPLTFGDAPGSHVFSAPGTGLASLGTAGSPAEPGTRRATRLDLFHAALAHADTVARLLEIHLFDPIRQDRLAPDDPFVQTTLYVVAPLFEPLVPALIWPLVAQTLARLGRRHITQVVALFATGSYADDVTRQMEDASCYAALRELELLTGLAADDQAQAALAELVRRAPGVAAASLAREVGRPLFDHIYLLDREKSNQGLAQDSHELAILAGNALEAFITGSGDLYVQEQTNFFPHGAEPRAGAAQWRPYSLLGAAGDYVPLQAVFHAVNRQEESRLVREWVLRNTPDDEPAPPRGSLAARLAAAQSWPTLADLGFSPARALAQLPLRLPDLFAHPEPKDLAHLQASQSFILPPAAAERLRRVPSFPASRWIQAFETHLDEVRAYVELAAGPAAIDEAWGLDVVPATEGVDQEAHAPGWFSDVLESDDRLFPRTLTRMQQRLLDLLAASPTGLPRARQQTRRWLQECEETLHQLEVASTPSTRQLTQVRQRLALQEWQVRYRRVVERLPSLGGVLARAGLATLAVGLLAWGYLWLVQRPWQPMEDGLALLGFGLGALLAGVSTYRFGISRRSRLRRARVALAQAEITARLQEEAHAGLMRAYSRLVRVLRAWEQLLAEAMAELHALSTPPTMTAVPPPEVPTTYLYQPHLNQALWDRCLEYLRSHLDSFGKRSEERLDILWGTAAWRQELRRILRGEAGSAASSSGRGRPGPARTIAGFIRQTVRESVAPVGIQEPNPVRAALIRTLAPHFNLEELLWRQPAEAAARAQREHPGRNGQENGAAGQAFSRRRYLEGLWNRAKPTANYDVVDRLAVHGISVDFAAAWGTSESELSWTLQEEFKVALLPTGNPFTALLVRTVHGLALEDLACMRRYQTELSQLSPEARTLVQLDNSPTSPAYPATSSSSPANGVATPPSREEQQA</sequence>
<evidence type="ECO:0000313" key="3">
    <source>
        <dbReference type="EMBL" id="TQE94990.1"/>
    </source>
</evidence>
<evidence type="ECO:0000256" key="1">
    <source>
        <dbReference type="SAM" id="MobiDB-lite"/>
    </source>
</evidence>
<dbReference type="EMBL" id="VIGC01000018">
    <property type="protein sequence ID" value="TQE94990.1"/>
    <property type="molecule type" value="Genomic_DNA"/>
</dbReference>
<keyword evidence="2" id="KW-0472">Membrane</keyword>